<sequence length="419" mass="46768">MDRRFFLKGLGTTLALPYMNSLQGDVKETQINHKMLFLSFGWGVTKQSWYPNKSQQGSEYELSEGLKPLARHKKDFSLILGTEHQYNKQGHWGSTMFLTGANRYAVPGRSFSNTISCDQLAAQAWGENNRFSSLQFDCAKPSVSGHGPGLSMSWNQSGKPMAGMQNPVLVYNKLFGNAGMSIEEKQQLISKRGSSLDAVLADANKLSQKLTSEDKDKLNEYLESVREIELQLAKEKSWLGKPKPQAPLQEPQKGLKGYDEIKLMYDLLVAALQTDSTRVITYRQPVESLLQSLDVSITSHNMSHYGKGDRLTVSKLRDEKQSELLAYLMDRLKQTKDVNGQSLFDTTTLVYGSNISTSHTLTNCPVLVAGNKHILKLGEHKIMPKGTPLNNLWLTLLNANGIRQESFGDSTGMIEDILV</sequence>
<evidence type="ECO:0008006" key="3">
    <source>
        <dbReference type="Google" id="ProtNLM"/>
    </source>
</evidence>
<organism evidence="1 2">
    <name type="scientific">Lentisphaera araneosa HTCC2155</name>
    <dbReference type="NCBI Taxonomy" id="313628"/>
    <lineage>
        <taxon>Bacteria</taxon>
        <taxon>Pseudomonadati</taxon>
        <taxon>Lentisphaerota</taxon>
        <taxon>Lentisphaeria</taxon>
        <taxon>Lentisphaerales</taxon>
        <taxon>Lentisphaeraceae</taxon>
        <taxon>Lentisphaera</taxon>
    </lineage>
</organism>
<accession>A6DJ04</accession>
<dbReference type="AlphaFoldDB" id="A6DJ04"/>
<keyword evidence="2" id="KW-1185">Reference proteome</keyword>
<reference evidence="1 2" key="1">
    <citation type="journal article" date="2010" name="J. Bacteriol.">
        <title>Genome sequence of Lentisphaera araneosa HTCC2155T, the type species of the order Lentisphaerales in the phylum Lentisphaerae.</title>
        <authorList>
            <person name="Thrash J.C."/>
            <person name="Cho J.C."/>
            <person name="Vergin K.L."/>
            <person name="Morris R.M."/>
            <person name="Giovannoni S.J."/>
        </authorList>
    </citation>
    <scope>NUCLEOTIDE SEQUENCE [LARGE SCALE GENOMIC DNA]</scope>
    <source>
        <strain evidence="1 2">HTCC2155</strain>
    </source>
</reference>
<comment type="caution">
    <text evidence="1">The sequence shown here is derived from an EMBL/GenBank/DDBJ whole genome shotgun (WGS) entry which is preliminary data.</text>
</comment>
<gene>
    <name evidence="1" type="ORF">LNTAR_11006</name>
</gene>
<dbReference type="EMBL" id="ABCK01000005">
    <property type="protein sequence ID" value="EDM28440.1"/>
    <property type="molecule type" value="Genomic_DNA"/>
</dbReference>
<dbReference type="STRING" id="313628.LNTAR_11006"/>
<protein>
    <recommendedName>
        <fullName evidence="3">DUF1552 domain-containing protein</fullName>
    </recommendedName>
</protein>
<proteinExistence type="predicted"/>
<evidence type="ECO:0000313" key="2">
    <source>
        <dbReference type="Proteomes" id="UP000004947"/>
    </source>
</evidence>
<dbReference type="InterPro" id="IPR011447">
    <property type="entry name" value="DUF1552"/>
</dbReference>
<dbReference type="Proteomes" id="UP000004947">
    <property type="component" value="Unassembled WGS sequence"/>
</dbReference>
<evidence type="ECO:0000313" key="1">
    <source>
        <dbReference type="EMBL" id="EDM28440.1"/>
    </source>
</evidence>
<dbReference type="eggNOG" id="COG2960">
    <property type="taxonomic scope" value="Bacteria"/>
</dbReference>
<dbReference type="Pfam" id="PF07586">
    <property type="entry name" value="HXXSHH"/>
    <property type="match status" value="1"/>
</dbReference>
<name>A6DJ04_9BACT</name>